<evidence type="ECO:0008006" key="5">
    <source>
        <dbReference type="Google" id="ProtNLM"/>
    </source>
</evidence>
<evidence type="ECO:0000313" key="4">
    <source>
        <dbReference type="Proteomes" id="UP000569329"/>
    </source>
</evidence>
<keyword evidence="2" id="KW-0472">Membrane</keyword>
<gene>
    <name evidence="3" type="ORF">FHX42_005123</name>
</gene>
<name>A0A839EA45_9PSEU</name>
<keyword evidence="2" id="KW-1133">Transmembrane helix</keyword>
<sequence length="255" mass="26782">MSGEDRRREAPQGPPWSPELLADFQAGVLDRETADELRPRVRADPEARQILAALEVTGAELADPPPLSIPDDVAVRIDAALREEASARTPRPPAEQVDSAAAPVVDIDRARQRRRRRMWGAGLLGGIAAAAAAVIIPTLLVPDDGDLNTAPPPSSGQAPLALDGELSLNGEQFSRVMGTHQYSGLSDPERLVGCLRANGIGSGNPLGAREIALDGEPAQLFVLTTGELGEFRLLAVRPDCGPGNPATVSDTTYGG</sequence>
<proteinExistence type="predicted"/>
<feature type="compositionally biased region" description="Basic and acidic residues" evidence="1">
    <location>
        <begin position="1"/>
        <end position="10"/>
    </location>
</feature>
<dbReference type="RefSeq" id="WP_182546878.1">
    <property type="nucleotide sequence ID" value="NZ_JACGWZ010000009.1"/>
</dbReference>
<organism evidence="3 4">
    <name type="scientific">Halosaccharopolyspora lacisalsi</name>
    <dbReference type="NCBI Taxonomy" id="1000566"/>
    <lineage>
        <taxon>Bacteria</taxon>
        <taxon>Bacillati</taxon>
        <taxon>Actinomycetota</taxon>
        <taxon>Actinomycetes</taxon>
        <taxon>Pseudonocardiales</taxon>
        <taxon>Pseudonocardiaceae</taxon>
        <taxon>Halosaccharopolyspora</taxon>
    </lineage>
</organism>
<evidence type="ECO:0000256" key="2">
    <source>
        <dbReference type="SAM" id="Phobius"/>
    </source>
</evidence>
<protein>
    <recommendedName>
        <fullName evidence="5">Anti-sigma factor</fullName>
    </recommendedName>
</protein>
<evidence type="ECO:0000313" key="3">
    <source>
        <dbReference type="EMBL" id="MBA8827718.1"/>
    </source>
</evidence>
<accession>A0A839EA45</accession>
<feature type="transmembrane region" description="Helical" evidence="2">
    <location>
        <begin position="119"/>
        <end position="140"/>
    </location>
</feature>
<dbReference type="Proteomes" id="UP000569329">
    <property type="component" value="Unassembled WGS sequence"/>
</dbReference>
<reference evidence="3 4" key="1">
    <citation type="submission" date="2020-07" db="EMBL/GenBank/DDBJ databases">
        <title>Sequencing the genomes of 1000 actinobacteria strains.</title>
        <authorList>
            <person name="Klenk H.-P."/>
        </authorList>
    </citation>
    <scope>NUCLEOTIDE SEQUENCE [LARGE SCALE GENOMIC DNA]</scope>
    <source>
        <strain evidence="3 4">DSM 45975</strain>
    </source>
</reference>
<dbReference type="AlphaFoldDB" id="A0A839EA45"/>
<comment type="caution">
    <text evidence="3">The sequence shown here is derived from an EMBL/GenBank/DDBJ whole genome shotgun (WGS) entry which is preliminary data.</text>
</comment>
<evidence type="ECO:0000256" key="1">
    <source>
        <dbReference type="SAM" id="MobiDB-lite"/>
    </source>
</evidence>
<dbReference type="EMBL" id="JACGWZ010000009">
    <property type="protein sequence ID" value="MBA8827718.1"/>
    <property type="molecule type" value="Genomic_DNA"/>
</dbReference>
<keyword evidence="4" id="KW-1185">Reference proteome</keyword>
<feature type="region of interest" description="Disordered" evidence="1">
    <location>
        <begin position="1"/>
        <end position="20"/>
    </location>
</feature>
<keyword evidence="2" id="KW-0812">Transmembrane</keyword>